<dbReference type="UniPathway" id="UPA00029">
    <property type="reaction ID" value="UER00560"/>
</dbReference>
<evidence type="ECO:0000313" key="13">
    <source>
        <dbReference type="EMBL" id="RHK07266.1"/>
    </source>
</evidence>
<dbReference type="InterPro" id="IPR044021">
    <property type="entry name" value="CrtO"/>
</dbReference>
<reference evidence="13 14" key="1">
    <citation type="submission" date="2018-08" db="EMBL/GenBank/DDBJ databases">
        <title>A genome reference for cultivated species of the human gut microbiota.</title>
        <authorList>
            <person name="Zou Y."/>
            <person name="Xue W."/>
            <person name="Luo G."/>
        </authorList>
    </citation>
    <scope>NUCLEOTIDE SEQUENCE [LARGE SCALE GENOMIC DNA]</scope>
    <source>
        <strain evidence="13 14">AF48-16</strain>
    </source>
</reference>
<dbReference type="OrthoDB" id="3783432at2"/>
<keyword evidence="2" id="KW-1003">Cell membrane</keyword>
<evidence type="ECO:0000256" key="11">
    <source>
        <dbReference type="ARBA" id="ARBA00023667"/>
    </source>
</evidence>
<dbReference type="AlphaFoldDB" id="A0A415EVE7"/>
<dbReference type="GO" id="GO:0016746">
    <property type="term" value="F:acyltransferase activity"/>
    <property type="evidence" value="ECO:0007669"/>
    <property type="project" value="UniProtKB-KW"/>
</dbReference>
<name>A0A415EVE7_ENTCA</name>
<dbReference type="GO" id="GO:0005886">
    <property type="term" value="C:plasma membrane"/>
    <property type="evidence" value="ECO:0007669"/>
    <property type="project" value="UniProtKB-SubCell"/>
</dbReference>
<evidence type="ECO:0000256" key="8">
    <source>
        <dbReference type="ARBA" id="ARBA00023315"/>
    </source>
</evidence>
<organism evidence="13 14">
    <name type="scientific">Enterococcus casseliflavus</name>
    <name type="common">Enterococcus flavescens</name>
    <dbReference type="NCBI Taxonomy" id="37734"/>
    <lineage>
        <taxon>Bacteria</taxon>
        <taxon>Bacillati</taxon>
        <taxon>Bacillota</taxon>
        <taxon>Bacilli</taxon>
        <taxon>Lactobacillales</taxon>
        <taxon>Enterococcaceae</taxon>
        <taxon>Enterococcus</taxon>
    </lineage>
</organism>
<gene>
    <name evidence="13" type="ORF">DW084_05240</name>
</gene>
<keyword evidence="6" id="KW-1133">Transmembrane helix</keyword>
<comment type="pathway">
    <text evidence="9">Carotenoid biosynthesis; staphyloxanthin biosynthesis; staphyloxanthin from farnesyl diphosphate: step 5/5.</text>
</comment>
<comment type="subcellular location">
    <subcellularLocation>
        <location evidence="1">Cell membrane</location>
        <topology evidence="1">Single-pass membrane protein</topology>
    </subcellularLocation>
</comment>
<proteinExistence type="inferred from homology"/>
<evidence type="ECO:0000256" key="9">
    <source>
        <dbReference type="ARBA" id="ARBA00023588"/>
    </source>
</evidence>
<sequence>MHMPLITLSPLLLLITDSLAWLLFHLGISFGLRKVSDAFFERHANWFRSFAFEKGGRIWSEVFRIRQWKDKLPDGTVIAKKGFDKSRLAQQQKDYLEKFVIETRRAELTHWLLMVPAPFFFLWNPAWAGWVMIVYALLANCPFIMIQRYNRPRLERVLRKKSALQVKQKATV</sequence>
<dbReference type="Proteomes" id="UP000286288">
    <property type="component" value="Unassembled WGS sequence"/>
</dbReference>
<evidence type="ECO:0000256" key="7">
    <source>
        <dbReference type="ARBA" id="ARBA00023136"/>
    </source>
</evidence>
<accession>A0A415EVE7</accession>
<evidence type="ECO:0000256" key="3">
    <source>
        <dbReference type="ARBA" id="ARBA00022679"/>
    </source>
</evidence>
<comment type="function">
    <text evidence="12">Catalyzes the acylation of glycosyl-4,4'-diaponeurosporenoate, i.e. the esterification of glucose at the C6'' position with the carboxyl group of the C(15) fatty acid 12-methyltetradecanoic acid, to yield staphyloxanthin. This is the last step in the biosynthesis of this orange pigment, present in most staphylococci strains.</text>
</comment>
<protein>
    <recommendedName>
        <fullName evidence="11">Glycosyl-4,4'-diaponeurosporenoate acyltransferase</fullName>
    </recommendedName>
</protein>
<keyword evidence="3 13" id="KW-0808">Transferase</keyword>
<dbReference type="Pfam" id="PF18927">
    <property type="entry name" value="CrtO"/>
    <property type="match status" value="1"/>
</dbReference>
<evidence type="ECO:0000256" key="6">
    <source>
        <dbReference type="ARBA" id="ARBA00022989"/>
    </source>
</evidence>
<evidence type="ECO:0000313" key="14">
    <source>
        <dbReference type="Proteomes" id="UP000286288"/>
    </source>
</evidence>
<evidence type="ECO:0000256" key="4">
    <source>
        <dbReference type="ARBA" id="ARBA00022692"/>
    </source>
</evidence>
<dbReference type="EMBL" id="QRMZ01000005">
    <property type="protein sequence ID" value="RHK07266.1"/>
    <property type="molecule type" value="Genomic_DNA"/>
</dbReference>
<comment type="caution">
    <text evidence="13">The sequence shown here is derived from an EMBL/GenBank/DDBJ whole genome shotgun (WGS) entry which is preliminary data.</text>
</comment>
<keyword evidence="4" id="KW-0812">Transmembrane</keyword>
<keyword evidence="8 13" id="KW-0012">Acyltransferase</keyword>
<evidence type="ECO:0000256" key="5">
    <source>
        <dbReference type="ARBA" id="ARBA00022729"/>
    </source>
</evidence>
<evidence type="ECO:0000256" key="12">
    <source>
        <dbReference type="ARBA" id="ARBA00025324"/>
    </source>
</evidence>
<comment type="similarity">
    <text evidence="10">Belongs to the acyltransferase CrtO family.</text>
</comment>
<evidence type="ECO:0000256" key="10">
    <source>
        <dbReference type="ARBA" id="ARBA00023603"/>
    </source>
</evidence>
<evidence type="ECO:0000256" key="2">
    <source>
        <dbReference type="ARBA" id="ARBA00022475"/>
    </source>
</evidence>
<evidence type="ECO:0000256" key="1">
    <source>
        <dbReference type="ARBA" id="ARBA00004162"/>
    </source>
</evidence>
<keyword evidence="5" id="KW-0732">Signal</keyword>
<keyword evidence="7" id="KW-0472">Membrane</keyword>